<protein>
    <submittedName>
        <fullName evidence="1">Uncharacterized protein</fullName>
    </submittedName>
</protein>
<dbReference type="Proteomes" id="UP000708208">
    <property type="component" value="Unassembled WGS sequence"/>
</dbReference>
<organism evidence="1 2">
    <name type="scientific">Allacma fusca</name>
    <dbReference type="NCBI Taxonomy" id="39272"/>
    <lineage>
        <taxon>Eukaryota</taxon>
        <taxon>Metazoa</taxon>
        <taxon>Ecdysozoa</taxon>
        <taxon>Arthropoda</taxon>
        <taxon>Hexapoda</taxon>
        <taxon>Collembola</taxon>
        <taxon>Symphypleona</taxon>
        <taxon>Sminthuridae</taxon>
        <taxon>Allacma</taxon>
    </lineage>
</organism>
<gene>
    <name evidence="1" type="ORF">AFUS01_LOCUS30595</name>
</gene>
<comment type="caution">
    <text evidence="1">The sequence shown here is derived from an EMBL/GenBank/DDBJ whole genome shotgun (WGS) entry which is preliminary data.</text>
</comment>
<accession>A0A8J2KPL7</accession>
<keyword evidence="2" id="KW-1185">Reference proteome</keyword>
<feature type="non-terminal residue" evidence="1">
    <location>
        <position position="1"/>
    </location>
</feature>
<reference evidence="1" key="1">
    <citation type="submission" date="2021-06" db="EMBL/GenBank/DDBJ databases">
        <authorList>
            <person name="Hodson N. C."/>
            <person name="Mongue J. A."/>
            <person name="Jaron S. K."/>
        </authorList>
    </citation>
    <scope>NUCLEOTIDE SEQUENCE</scope>
</reference>
<sequence>MFETTNIDLVQLSQSQQCFELMSRNPTEPLIQEAKAVQNLNLLRNDNEKPDFQIRTGSNNIISLHSKIFLRYSRNWRKQFTQQ</sequence>
<name>A0A8J2KPL7_9HEXA</name>
<dbReference type="AlphaFoldDB" id="A0A8J2KPL7"/>
<evidence type="ECO:0000313" key="1">
    <source>
        <dbReference type="EMBL" id="CAG7820192.1"/>
    </source>
</evidence>
<evidence type="ECO:0000313" key="2">
    <source>
        <dbReference type="Proteomes" id="UP000708208"/>
    </source>
</evidence>
<proteinExistence type="predicted"/>
<dbReference type="EMBL" id="CAJVCH010472149">
    <property type="protein sequence ID" value="CAG7820192.1"/>
    <property type="molecule type" value="Genomic_DNA"/>
</dbReference>